<dbReference type="EMBL" id="JAEQBW010000001">
    <property type="protein sequence ID" value="MBK6263494.1"/>
    <property type="molecule type" value="Genomic_DNA"/>
</dbReference>
<reference evidence="2" key="1">
    <citation type="submission" date="2021-01" db="EMBL/GenBank/DDBJ databases">
        <title>Marivirga aurantiaca sp. nov., isolated from intertidal surface sediments.</title>
        <authorList>
            <person name="Zhang M."/>
        </authorList>
    </citation>
    <scope>NUCLEOTIDE SEQUENCE</scope>
    <source>
        <strain evidence="2">S37H4</strain>
    </source>
</reference>
<feature type="transmembrane region" description="Helical" evidence="1">
    <location>
        <begin position="17"/>
        <end position="41"/>
    </location>
</feature>
<dbReference type="Proteomes" id="UP000611723">
    <property type="component" value="Unassembled WGS sequence"/>
</dbReference>
<name>A0A934WV45_9BACT</name>
<dbReference type="AlphaFoldDB" id="A0A934WV45"/>
<gene>
    <name evidence="2" type="ORF">JKA74_00490</name>
</gene>
<comment type="caution">
    <text evidence="2">The sequence shown here is derived from an EMBL/GenBank/DDBJ whole genome shotgun (WGS) entry which is preliminary data.</text>
</comment>
<organism evidence="2 3">
    <name type="scientific">Marivirga aurantiaca</name>
    <dbReference type="NCBI Taxonomy" id="2802615"/>
    <lineage>
        <taxon>Bacteria</taxon>
        <taxon>Pseudomonadati</taxon>
        <taxon>Bacteroidota</taxon>
        <taxon>Cytophagia</taxon>
        <taxon>Cytophagales</taxon>
        <taxon>Marivirgaceae</taxon>
        <taxon>Marivirga</taxon>
    </lineage>
</organism>
<protein>
    <submittedName>
        <fullName evidence="2">Uncharacterized protein</fullName>
    </submittedName>
</protein>
<keyword evidence="3" id="KW-1185">Reference proteome</keyword>
<evidence type="ECO:0000313" key="2">
    <source>
        <dbReference type="EMBL" id="MBK6263494.1"/>
    </source>
</evidence>
<dbReference type="RefSeq" id="WP_201429188.1">
    <property type="nucleotide sequence ID" value="NZ_JAEQBW010000001.1"/>
</dbReference>
<accession>A0A934WV45</accession>
<evidence type="ECO:0000256" key="1">
    <source>
        <dbReference type="SAM" id="Phobius"/>
    </source>
</evidence>
<keyword evidence="1" id="KW-0812">Transmembrane</keyword>
<keyword evidence="1" id="KW-1133">Transmembrane helix</keyword>
<evidence type="ECO:0000313" key="3">
    <source>
        <dbReference type="Proteomes" id="UP000611723"/>
    </source>
</evidence>
<proteinExistence type="predicted"/>
<sequence length="85" mass="9388">METQIQKNTTPLSTKDWLITLIITAIPLIGFIMLLVWAFSSDTNVNKANWAKAALLLMVIFFVLGILFSLVFGVGMFALLNGNVN</sequence>
<feature type="transmembrane region" description="Helical" evidence="1">
    <location>
        <begin position="53"/>
        <end position="80"/>
    </location>
</feature>
<keyword evidence="1" id="KW-0472">Membrane</keyword>